<evidence type="ECO:0000259" key="9">
    <source>
        <dbReference type="Pfam" id="PF21157"/>
    </source>
</evidence>
<evidence type="ECO:0000256" key="1">
    <source>
        <dbReference type="ARBA" id="ARBA00022490"/>
    </source>
</evidence>
<evidence type="ECO:0000256" key="2">
    <source>
        <dbReference type="ARBA" id="ARBA00022723"/>
    </source>
</evidence>
<evidence type="ECO:0000256" key="7">
    <source>
        <dbReference type="SAM" id="MobiDB-lite"/>
    </source>
</evidence>
<dbReference type="SUPFAM" id="SSF57716">
    <property type="entry name" value="Glucocorticoid receptor-like (DNA-binding domain)"/>
    <property type="match status" value="1"/>
</dbReference>
<dbReference type="Pfam" id="PF01258">
    <property type="entry name" value="zf-dskA_traR"/>
    <property type="match status" value="1"/>
</dbReference>
<organism evidence="10 11">
    <name type="scientific">Thioalkalivibrio nitratireducens (strain DSM 14787 / UNIQEM 213 / ALEN2)</name>
    <dbReference type="NCBI Taxonomy" id="1255043"/>
    <lineage>
        <taxon>Bacteria</taxon>
        <taxon>Pseudomonadati</taxon>
        <taxon>Pseudomonadota</taxon>
        <taxon>Gammaproteobacteria</taxon>
        <taxon>Chromatiales</taxon>
        <taxon>Ectothiorhodospiraceae</taxon>
        <taxon>Thioalkalivibrio</taxon>
    </lineage>
</organism>
<keyword evidence="4 5" id="KW-0862">Zinc</keyword>
<comment type="subunit">
    <text evidence="5">Interacts directly with the RNA polymerase.</text>
</comment>
<comment type="caution">
    <text evidence="5">Lacks conserved residue(s) required for the propagation of feature annotation.</text>
</comment>
<dbReference type="NCBIfam" id="TIGR02420">
    <property type="entry name" value="dksA"/>
    <property type="match status" value="1"/>
</dbReference>
<evidence type="ECO:0000256" key="6">
    <source>
        <dbReference type="PROSITE-ProRule" id="PRU00510"/>
    </source>
</evidence>
<dbReference type="GO" id="GO:0005737">
    <property type="term" value="C:cytoplasm"/>
    <property type="evidence" value="ECO:0007669"/>
    <property type="project" value="UniProtKB-SubCell"/>
</dbReference>
<comment type="function">
    <text evidence="5">Transcription factor that acts by binding directly to the RNA polymerase (RNAP). Required for negative regulation of rRNA expression and positive regulation of several amino acid biosynthesis promoters. Also required for regulation of fis expression.</text>
</comment>
<accession>L0DUQ8</accession>
<dbReference type="InterPro" id="IPR000962">
    <property type="entry name" value="Znf_DskA_TraR"/>
</dbReference>
<feature type="domain" description="Zinc finger DksA/TraR C4-type" evidence="8">
    <location>
        <begin position="94"/>
        <end position="129"/>
    </location>
</feature>
<dbReference type="GO" id="GO:0008270">
    <property type="term" value="F:zinc ion binding"/>
    <property type="evidence" value="ECO:0007669"/>
    <property type="project" value="UniProtKB-UniRule"/>
</dbReference>
<keyword evidence="3 5" id="KW-0863">Zinc-finger</keyword>
<dbReference type="InterPro" id="IPR020458">
    <property type="entry name" value="Znf_DskA_TraR_CS"/>
</dbReference>
<dbReference type="eggNOG" id="COG1734">
    <property type="taxonomic scope" value="Bacteria"/>
</dbReference>
<dbReference type="HOGENOM" id="CLU_043144_2_2_6"/>
<evidence type="ECO:0000256" key="3">
    <source>
        <dbReference type="ARBA" id="ARBA00022771"/>
    </source>
</evidence>
<keyword evidence="2 5" id="KW-0479">Metal-binding</keyword>
<dbReference type="PROSITE" id="PS51128">
    <property type="entry name" value="ZF_DKSA_2"/>
    <property type="match status" value="1"/>
</dbReference>
<evidence type="ECO:0000313" key="10">
    <source>
        <dbReference type="EMBL" id="AGA32086.1"/>
    </source>
</evidence>
<dbReference type="AlphaFoldDB" id="L0DUQ8"/>
<dbReference type="PANTHER" id="PTHR33823">
    <property type="entry name" value="RNA POLYMERASE-BINDING TRANSCRIPTION FACTOR DKSA-RELATED"/>
    <property type="match status" value="1"/>
</dbReference>
<protein>
    <recommendedName>
        <fullName evidence="5">RNA polymerase-binding transcription factor DksA</fullName>
    </recommendedName>
</protein>
<dbReference type="Pfam" id="PF21157">
    <property type="entry name" value="DksA_N"/>
    <property type="match status" value="1"/>
</dbReference>
<dbReference type="GO" id="GO:0010468">
    <property type="term" value="P:regulation of gene expression"/>
    <property type="evidence" value="ECO:0007669"/>
    <property type="project" value="UniProtKB-UniRule"/>
</dbReference>
<dbReference type="SUPFAM" id="SSF109635">
    <property type="entry name" value="DnaK suppressor protein DksA, alpha-hairpin domain"/>
    <property type="match status" value="1"/>
</dbReference>
<feature type="region of interest" description="Disordered" evidence="7">
    <location>
        <begin position="44"/>
        <end position="67"/>
    </location>
</feature>
<feature type="domain" description="DnaK suppressor protein DksA N-terminal" evidence="9">
    <location>
        <begin position="21"/>
        <end position="91"/>
    </location>
</feature>
<evidence type="ECO:0000256" key="5">
    <source>
        <dbReference type="HAMAP-Rule" id="MF_00926"/>
    </source>
</evidence>
<dbReference type="RefSeq" id="WP_015257241.1">
    <property type="nucleotide sequence ID" value="NC_019902.2"/>
</dbReference>
<dbReference type="Proteomes" id="UP000010809">
    <property type="component" value="Chromosome"/>
</dbReference>
<keyword evidence="11" id="KW-1185">Reference proteome</keyword>
<comment type="similarity">
    <text evidence="5">Belongs to the DksA family.</text>
</comment>
<dbReference type="STRING" id="1255043.TVNIR_0378"/>
<dbReference type="KEGG" id="tni:TVNIR_0378"/>
<dbReference type="InterPro" id="IPR037187">
    <property type="entry name" value="DnaK_N"/>
</dbReference>
<evidence type="ECO:0000313" key="11">
    <source>
        <dbReference type="Proteomes" id="UP000010809"/>
    </source>
</evidence>
<feature type="zinc finger region" description="dksA C4-type" evidence="6">
    <location>
        <begin position="99"/>
        <end position="123"/>
    </location>
</feature>
<comment type="subcellular location">
    <subcellularLocation>
        <location evidence="5">Cytoplasm</location>
    </subcellularLocation>
</comment>
<dbReference type="EMBL" id="CP003989">
    <property type="protein sequence ID" value="AGA32086.1"/>
    <property type="molecule type" value="Genomic_DNA"/>
</dbReference>
<dbReference type="PROSITE" id="PS01102">
    <property type="entry name" value="ZF_DKSA_1"/>
    <property type="match status" value="1"/>
</dbReference>
<dbReference type="InterPro" id="IPR012784">
    <property type="entry name" value="DksA_RNA_pol-bd"/>
</dbReference>
<dbReference type="PATRIC" id="fig|1255043.3.peg.379"/>
<dbReference type="PANTHER" id="PTHR33823:SF2">
    <property type="entry name" value="RNA POLYMERASE-BINDING TRANSCRIPTION FACTOR DKSA"/>
    <property type="match status" value="1"/>
</dbReference>
<reference evidence="10" key="1">
    <citation type="submission" date="2015-12" db="EMBL/GenBank/DDBJ databases">
        <authorList>
            <person name="Tikhonova T.V."/>
            <person name="Pavlov A.R."/>
            <person name="Beletsky A.V."/>
            <person name="Mardanov A.V."/>
            <person name="Sorokin D.Y."/>
            <person name="Ravin N.V."/>
            <person name="Popov V.O."/>
        </authorList>
    </citation>
    <scope>NUCLEOTIDE SEQUENCE</scope>
    <source>
        <strain evidence="10">DSM 14787</strain>
    </source>
</reference>
<evidence type="ECO:0000256" key="4">
    <source>
        <dbReference type="ARBA" id="ARBA00022833"/>
    </source>
</evidence>
<dbReference type="OrthoDB" id="9803742at2"/>
<keyword evidence="1 5" id="KW-0963">Cytoplasm</keyword>
<dbReference type="Gene3D" id="1.20.120.910">
    <property type="entry name" value="DksA, coiled-coil domain"/>
    <property type="match status" value="1"/>
</dbReference>
<evidence type="ECO:0000259" key="8">
    <source>
        <dbReference type="Pfam" id="PF01258"/>
    </source>
</evidence>
<name>L0DUQ8_THIND</name>
<gene>
    <name evidence="5" type="primary">dksA</name>
    <name evidence="10" type="ordered locus">TVNIR_0378</name>
</gene>
<proteinExistence type="inferred from homology"/>
<dbReference type="InterPro" id="IPR048489">
    <property type="entry name" value="DksA_N"/>
</dbReference>
<dbReference type="HAMAP" id="MF_00926">
    <property type="entry name" value="DksA"/>
    <property type="match status" value="1"/>
</dbReference>
<sequence>MDTAPPEYRPSADEPYMNPRQLQYFRRKLEVWREELIEESEETLEHLRTENWQEADPNDRATHESEASLELRTRDRYRKLIGKIDSALRRIDRGEYGYCEETGEPIGLARLEARPIATLSVEAQEAHEHDERRRWE</sequence>